<accession>A0A2T3GCH8</accession>
<organism evidence="2 3">
    <name type="scientific">Bifidobacterium callitrichos</name>
    <dbReference type="NCBI Taxonomy" id="762209"/>
    <lineage>
        <taxon>Bacteria</taxon>
        <taxon>Bacillati</taxon>
        <taxon>Actinomycetota</taxon>
        <taxon>Actinomycetes</taxon>
        <taxon>Bifidobacteriales</taxon>
        <taxon>Bifidobacteriaceae</taxon>
        <taxon>Bifidobacterium</taxon>
    </lineage>
</organism>
<keyword evidence="3" id="KW-1185">Reference proteome</keyword>
<evidence type="ECO:0008006" key="4">
    <source>
        <dbReference type="Google" id="ProtNLM"/>
    </source>
</evidence>
<feature type="signal peptide" evidence="1">
    <location>
        <begin position="1"/>
        <end position="38"/>
    </location>
</feature>
<dbReference type="RefSeq" id="WP_107043499.1">
    <property type="nucleotide sequence ID" value="NZ_NWTX01000002.1"/>
</dbReference>
<gene>
    <name evidence="2" type="ORF">CPA40_01905</name>
</gene>
<protein>
    <recommendedName>
        <fullName evidence="4">Lipoprotein</fullName>
    </recommendedName>
</protein>
<proteinExistence type="predicted"/>
<reference evidence="2 3" key="2">
    <citation type="submission" date="2018-03" db="EMBL/GenBank/DDBJ databases">
        <title>The comparative genomics of Bifidobacterium callitrichos reflects dietary carbohydrate utilization within the common marmoset gut.</title>
        <authorList>
            <person name="Rani A."/>
        </authorList>
    </citation>
    <scope>NUCLEOTIDE SEQUENCE [LARGE SCALE GENOMIC DNA]</scope>
    <source>
        <strain evidence="2 3">UMA51805</strain>
    </source>
</reference>
<keyword evidence="1" id="KW-0732">Signal</keyword>
<evidence type="ECO:0000313" key="3">
    <source>
        <dbReference type="Proteomes" id="UP000240228"/>
    </source>
</evidence>
<evidence type="ECO:0000313" key="2">
    <source>
        <dbReference type="EMBL" id="PST47101.1"/>
    </source>
</evidence>
<dbReference type="AlphaFoldDB" id="A0A2T3GCH8"/>
<comment type="caution">
    <text evidence="2">The sequence shown here is derived from an EMBL/GenBank/DDBJ whole genome shotgun (WGS) entry which is preliminary data.</text>
</comment>
<reference evidence="3" key="1">
    <citation type="submission" date="2017-09" db="EMBL/GenBank/DDBJ databases">
        <authorList>
            <person name="Sela D.A."/>
            <person name="Albert K."/>
        </authorList>
    </citation>
    <scope>NUCLEOTIDE SEQUENCE [LARGE SCALE GENOMIC DNA]</scope>
    <source>
        <strain evidence="3">UMA51805</strain>
    </source>
</reference>
<feature type="chain" id="PRO_5038815036" description="Lipoprotein" evidence="1">
    <location>
        <begin position="39"/>
        <end position="258"/>
    </location>
</feature>
<dbReference type="EMBL" id="NWTX01000002">
    <property type="protein sequence ID" value="PST47101.1"/>
    <property type="molecule type" value="Genomic_DNA"/>
</dbReference>
<evidence type="ECO:0000256" key="1">
    <source>
        <dbReference type="SAM" id="SignalP"/>
    </source>
</evidence>
<sequence>MNTSTTTTTTRHPLHGWRRRITAIGAALAICAALAGCAAGGTSTGAAAGKDASADGGTPTFTGPYADEFKREYDKAPTDLARGILRDGRITDAEIQEVYDDYNTCLEPYGLQATYSADEGETVAQYRGSLSDDEQLDIMKQCHAKTDAGIISSLYVSMRNNPERLDVEAMYRATYRCLVKHDLLPAPISEDDYISTMTAVGAKGDDAGFEANIKREMEFFSAYYQTDFDGNPNPNFKYGQNTDKGRLFYECTSDPLHQ</sequence>
<dbReference type="Proteomes" id="UP000240228">
    <property type="component" value="Unassembled WGS sequence"/>
</dbReference>
<name>A0A2T3GCH8_9BIFI</name>